<dbReference type="Proteomes" id="UP001479606">
    <property type="component" value="Unassembled WGS sequence"/>
</dbReference>
<dbReference type="RefSeq" id="WP_342297124.1">
    <property type="nucleotide sequence ID" value="NZ_JBCEVZ010000013.1"/>
</dbReference>
<feature type="chain" id="PRO_5047457218" evidence="5">
    <location>
        <begin position="24"/>
        <end position="145"/>
    </location>
</feature>
<keyword evidence="8" id="KW-1185">Reference proteome</keyword>
<comment type="caution">
    <text evidence="7">The sequence shown here is derived from an EMBL/GenBank/DDBJ whole genome shotgun (WGS) entry which is preliminary data.</text>
</comment>
<organism evidence="7 8">
    <name type="scientific">Hymenobacter segetis</name>
    <dbReference type="NCBI Taxonomy" id="2025509"/>
    <lineage>
        <taxon>Bacteria</taxon>
        <taxon>Pseudomonadati</taxon>
        <taxon>Bacteroidota</taxon>
        <taxon>Cytophagia</taxon>
        <taxon>Cytophagales</taxon>
        <taxon>Hymenobacteraceae</taxon>
        <taxon>Hymenobacter</taxon>
    </lineage>
</organism>
<keyword evidence="5" id="KW-0732">Signal</keyword>
<evidence type="ECO:0000256" key="4">
    <source>
        <dbReference type="ARBA" id="ARBA00023136"/>
    </source>
</evidence>
<dbReference type="Gene3D" id="3.30.1150.10">
    <property type="match status" value="1"/>
</dbReference>
<evidence type="ECO:0000256" key="2">
    <source>
        <dbReference type="ARBA" id="ARBA00022692"/>
    </source>
</evidence>
<gene>
    <name evidence="7" type="ORF">AAFH49_07870</name>
</gene>
<dbReference type="Pfam" id="PF03544">
    <property type="entry name" value="TonB_C"/>
    <property type="match status" value="1"/>
</dbReference>
<keyword evidence="4" id="KW-0472">Membrane</keyword>
<feature type="domain" description="TonB C-terminal" evidence="6">
    <location>
        <begin position="82"/>
        <end position="139"/>
    </location>
</feature>
<evidence type="ECO:0000256" key="3">
    <source>
        <dbReference type="ARBA" id="ARBA00022989"/>
    </source>
</evidence>
<dbReference type="InterPro" id="IPR037682">
    <property type="entry name" value="TonB_C"/>
</dbReference>
<evidence type="ECO:0000259" key="6">
    <source>
        <dbReference type="Pfam" id="PF03544"/>
    </source>
</evidence>
<protein>
    <submittedName>
        <fullName evidence="7">TonB family protein</fullName>
    </submittedName>
</protein>
<dbReference type="NCBIfam" id="TIGR01352">
    <property type="entry name" value="tonB_Cterm"/>
    <property type="match status" value="1"/>
</dbReference>
<comment type="subcellular location">
    <subcellularLocation>
        <location evidence="1">Membrane</location>
        <topology evidence="1">Single-pass membrane protein</topology>
    </subcellularLocation>
</comment>
<evidence type="ECO:0000313" key="8">
    <source>
        <dbReference type="Proteomes" id="UP001479606"/>
    </source>
</evidence>
<dbReference type="SUPFAM" id="SSF74653">
    <property type="entry name" value="TolA/TonB C-terminal domain"/>
    <property type="match status" value="1"/>
</dbReference>
<reference evidence="7 8" key="1">
    <citation type="journal article" date="2018" name="Arch. Microbiol.">
        <title>Hymenobacter segetis sp. nov., isolated from soil.</title>
        <authorList>
            <person name="Ten L.N."/>
            <person name="Lim S.J."/>
            <person name="Kim B.O."/>
            <person name="Kang I.K."/>
            <person name="Jung H.Y."/>
        </authorList>
    </citation>
    <scope>NUCLEOTIDE SEQUENCE [LARGE SCALE GENOMIC DNA]</scope>
    <source>
        <strain evidence="7 8">S7-3-11</strain>
    </source>
</reference>
<sequence>MAVLKQILSLFFLLIVPSLAACAQKLPVSKEAVDSTHVYTYVEKMPQLLGGGGVTGIVNEFSKRLQIPAFTDDGDTRYSGIHVTFVVGTDGQVRNAEISKSSNNPIIDNALLATVRSLPRLSPGYHDGQAVPVRLTIPISCIKPQ</sequence>
<accession>A0ABU9LUR4</accession>
<evidence type="ECO:0000256" key="5">
    <source>
        <dbReference type="SAM" id="SignalP"/>
    </source>
</evidence>
<name>A0ABU9LUR4_9BACT</name>
<keyword evidence="2" id="KW-0812">Transmembrane</keyword>
<evidence type="ECO:0000313" key="7">
    <source>
        <dbReference type="EMBL" id="MEL5994121.1"/>
    </source>
</evidence>
<keyword evidence="3" id="KW-1133">Transmembrane helix</keyword>
<dbReference type="InterPro" id="IPR006260">
    <property type="entry name" value="TonB/TolA_C"/>
</dbReference>
<feature type="signal peptide" evidence="5">
    <location>
        <begin position="1"/>
        <end position="23"/>
    </location>
</feature>
<evidence type="ECO:0000256" key="1">
    <source>
        <dbReference type="ARBA" id="ARBA00004167"/>
    </source>
</evidence>
<proteinExistence type="predicted"/>
<dbReference type="EMBL" id="JBCEVZ010000013">
    <property type="protein sequence ID" value="MEL5994121.1"/>
    <property type="molecule type" value="Genomic_DNA"/>
</dbReference>
<dbReference type="PROSITE" id="PS51257">
    <property type="entry name" value="PROKAR_LIPOPROTEIN"/>
    <property type="match status" value="1"/>
</dbReference>